<comment type="caution">
    <text evidence="8">The sequence shown here is derived from an EMBL/GenBank/DDBJ whole genome shotgun (WGS) entry which is preliminary data.</text>
</comment>
<sequence length="292" mass="32071">MQSWIRYITCGTLIVIATIMLLVRYSDYLVNPWTRDGQVRARVLQIAPRVSGPIISLSVNEDQYVRAGDLLFTIDPVTFQNAVAQATAEVNAADVKARLARTEYHRYRDLAQTDPGSLSEQLLTDKEDAFKLASAQLESAKEALTGTELNLSFTQVYAPVDGYATNLQLSVGSQMVANQPVLALVNSATFWVTGYFQENALTGITVGDNAIVTLMSYPDRPLSATVSAIGWGIATTDGQSGYDLLPDVQANFSWIRLPQRIPVHVRLTEHPETVHLRVGTTASVLVKTDNRQ</sequence>
<dbReference type="EMBL" id="BAABFL010000463">
    <property type="protein sequence ID" value="GAA4651814.1"/>
    <property type="molecule type" value="Genomic_DNA"/>
</dbReference>
<dbReference type="RefSeq" id="WP_345198264.1">
    <property type="nucleotide sequence ID" value="NZ_BAABFL010000463.1"/>
</dbReference>
<keyword evidence="4 5" id="KW-0472">Membrane</keyword>
<organism evidence="8 9">
    <name type="scientific">Kistimonas scapharcae</name>
    <dbReference type="NCBI Taxonomy" id="1036133"/>
    <lineage>
        <taxon>Bacteria</taxon>
        <taxon>Pseudomonadati</taxon>
        <taxon>Pseudomonadota</taxon>
        <taxon>Gammaproteobacteria</taxon>
        <taxon>Oceanospirillales</taxon>
        <taxon>Endozoicomonadaceae</taxon>
        <taxon>Kistimonas</taxon>
    </lineage>
</organism>
<evidence type="ECO:0000313" key="8">
    <source>
        <dbReference type="EMBL" id="GAA4651814.1"/>
    </source>
</evidence>
<evidence type="ECO:0000313" key="9">
    <source>
        <dbReference type="Proteomes" id="UP001500604"/>
    </source>
</evidence>
<evidence type="ECO:0000256" key="1">
    <source>
        <dbReference type="ARBA" id="ARBA00009477"/>
    </source>
</evidence>
<dbReference type="Gene3D" id="2.40.50.100">
    <property type="match status" value="1"/>
</dbReference>
<evidence type="ECO:0000256" key="3">
    <source>
        <dbReference type="ARBA" id="ARBA00022989"/>
    </source>
</evidence>
<keyword evidence="3 5" id="KW-1133">Transmembrane helix</keyword>
<evidence type="ECO:0000256" key="4">
    <source>
        <dbReference type="ARBA" id="ARBA00023136"/>
    </source>
</evidence>
<feature type="transmembrane region" description="Helical" evidence="5">
    <location>
        <begin position="7"/>
        <end position="25"/>
    </location>
</feature>
<proteinExistence type="inferred from homology"/>
<accession>A0ABP8V8F8</accession>
<evidence type="ECO:0000256" key="2">
    <source>
        <dbReference type="ARBA" id="ARBA00022692"/>
    </source>
</evidence>
<protein>
    <submittedName>
        <fullName evidence="8">HlyD family secretion protein</fullName>
    </submittedName>
</protein>
<evidence type="ECO:0000256" key="5">
    <source>
        <dbReference type="SAM" id="Phobius"/>
    </source>
</evidence>
<dbReference type="SUPFAM" id="SSF111369">
    <property type="entry name" value="HlyD-like secretion proteins"/>
    <property type="match status" value="1"/>
</dbReference>
<gene>
    <name evidence="8" type="ORF">GCM10023116_40980</name>
</gene>
<evidence type="ECO:0000259" key="6">
    <source>
        <dbReference type="Pfam" id="PF25917"/>
    </source>
</evidence>
<dbReference type="NCBIfam" id="TIGR01730">
    <property type="entry name" value="RND_mfp"/>
    <property type="match status" value="1"/>
</dbReference>
<feature type="domain" description="Multidrug resistance protein MdtA-like barrel-sandwich hybrid" evidence="6">
    <location>
        <begin position="43"/>
        <end position="185"/>
    </location>
</feature>
<name>A0ABP8V8F8_9GAMM</name>
<feature type="domain" description="p-hydroxybenzoic acid efflux pump subunit AaeA-like beta-barrel" evidence="7">
    <location>
        <begin position="189"/>
        <end position="286"/>
    </location>
</feature>
<dbReference type="PANTHER" id="PTHR30367">
    <property type="entry name" value="P-HYDROXYBENZOIC ACID EFFLUX PUMP SUBUNIT AAEA-RELATED"/>
    <property type="match status" value="1"/>
</dbReference>
<keyword evidence="9" id="KW-1185">Reference proteome</keyword>
<dbReference type="InterPro" id="IPR058625">
    <property type="entry name" value="MdtA-like_BSH"/>
</dbReference>
<dbReference type="InterPro" id="IPR050393">
    <property type="entry name" value="MFP_Efflux_Pump"/>
</dbReference>
<reference evidence="9" key="1">
    <citation type="journal article" date="2019" name="Int. J. Syst. Evol. Microbiol.">
        <title>The Global Catalogue of Microorganisms (GCM) 10K type strain sequencing project: providing services to taxonomists for standard genome sequencing and annotation.</title>
        <authorList>
            <consortium name="The Broad Institute Genomics Platform"/>
            <consortium name="The Broad Institute Genome Sequencing Center for Infectious Disease"/>
            <person name="Wu L."/>
            <person name="Ma J."/>
        </authorList>
    </citation>
    <scope>NUCLEOTIDE SEQUENCE [LARGE SCALE GENOMIC DNA]</scope>
    <source>
        <strain evidence="9">JCM 17805</strain>
    </source>
</reference>
<dbReference type="InterPro" id="IPR006143">
    <property type="entry name" value="RND_pump_MFP"/>
</dbReference>
<dbReference type="InterPro" id="IPR058634">
    <property type="entry name" value="AaeA-lik-b-barrel"/>
</dbReference>
<evidence type="ECO:0000259" key="7">
    <source>
        <dbReference type="Pfam" id="PF25963"/>
    </source>
</evidence>
<dbReference type="Pfam" id="PF25917">
    <property type="entry name" value="BSH_RND"/>
    <property type="match status" value="1"/>
</dbReference>
<dbReference type="Proteomes" id="UP001500604">
    <property type="component" value="Unassembled WGS sequence"/>
</dbReference>
<dbReference type="Pfam" id="PF25963">
    <property type="entry name" value="Beta-barrel_AAEA"/>
    <property type="match status" value="1"/>
</dbReference>
<dbReference type="PANTHER" id="PTHR30367:SF1">
    <property type="entry name" value="MULTIDRUG RESISTANCE PROTEIN MDTN"/>
    <property type="match status" value="1"/>
</dbReference>
<dbReference type="Gene3D" id="2.40.30.170">
    <property type="match status" value="1"/>
</dbReference>
<comment type="similarity">
    <text evidence="1">Belongs to the membrane fusion protein (MFP) (TC 8.A.1) family.</text>
</comment>
<keyword evidence="2 5" id="KW-0812">Transmembrane</keyword>